<dbReference type="OrthoDB" id="9813111at2"/>
<keyword evidence="2" id="KW-1185">Reference proteome</keyword>
<proteinExistence type="predicted"/>
<dbReference type="InterPro" id="IPR037171">
    <property type="entry name" value="NagB/RpiA_transferase-like"/>
</dbReference>
<reference evidence="2" key="1">
    <citation type="submission" date="2017-06" db="EMBL/GenBank/DDBJ databases">
        <authorList>
            <person name="Varghese N."/>
            <person name="Submissions S."/>
        </authorList>
    </citation>
    <scope>NUCLEOTIDE SEQUENCE [LARGE SCALE GENOMIC DNA]</scope>
    <source>
        <strain evidence="2">LNB2</strain>
    </source>
</reference>
<sequence length="269" mass="29107">MSVSDCSLAELLIVACSEAWRGNGEVVATGIGPVPRLGASLAKLTHTPQLMMTDGEAYLVEEPVPVGPRGYDDRKAAGYLPFSRFFDSAVWTGRRHAMVSPTQIDRFGQTNLSYLGGSYQQPKTQMLGARGFPGNSIYHINSMFVPFHSKRLFVEGEVDMVSSVGYNPARRIPGGNYSGVDLRVIVTNLCVMDFGGKDNAIRVISLHPGVTIEQVREATGFELQVDGDLPTTPLPTEEQLAIIAKLDPHNHRATVIKGNPPAIAKESVA</sequence>
<dbReference type="EMBL" id="FZOS01000003">
    <property type="protein sequence ID" value="SNS27264.1"/>
    <property type="molecule type" value="Genomic_DNA"/>
</dbReference>
<name>A0A239D5Z2_9SPHN</name>
<evidence type="ECO:0000313" key="2">
    <source>
        <dbReference type="Proteomes" id="UP000198281"/>
    </source>
</evidence>
<keyword evidence="1" id="KW-0808">Transferase</keyword>
<accession>A0A239D5Z2</accession>
<dbReference type="AlphaFoldDB" id="A0A239D5Z2"/>
<gene>
    <name evidence="1" type="ORF">SAMN06295912_103212</name>
</gene>
<dbReference type="PANTHER" id="PTHR43293:SF3">
    <property type="entry name" value="CHOLESTEROL RING-CLEAVING HYDROLASE IPDB SUBUNIT"/>
    <property type="match status" value="1"/>
</dbReference>
<dbReference type="Gene3D" id="3.40.1080.10">
    <property type="entry name" value="Glutaconate Coenzyme A-transferase"/>
    <property type="match status" value="1"/>
</dbReference>
<dbReference type="PANTHER" id="PTHR43293">
    <property type="entry name" value="ACETATE COA-TRANSFERASE YDIF"/>
    <property type="match status" value="1"/>
</dbReference>
<organism evidence="1 2">
    <name type="scientific">Edaphosphingomonas laterariae</name>
    <dbReference type="NCBI Taxonomy" id="861865"/>
    <lineage>
        <taxon>Bacteria</taxon>
        <taxon>Pseudomonadati</taxon>
        <taxon>Pseudomonadota</taxon>
        <taxon>Alphaproteobacteria</taxon>
        <taxon>Sphingomonadales</taxon>
        <taxon>Rhizorhabdaceae</taxon>
        <taxon>Edaphosphingomonas</taxon>
    </lineage>
</organism>
<protein>
    <submittedName>
        <fullName evidence="1">Glutaconate CoA-transferase subunit B</fullName>
    </submittedName>
</protein>
<evidence type="ECO:0000313" key="1">
    <source>
        <dbReference type="EMBL" id="SNS27264.1"/>
    </source>
</evidence>
<dbReference type="RefSeq" id="WP_089218490.1">
    <property type="nucleotide sequence ID" value="NZ_FZOS01000003.1"/>
</dbReference>
<dbReference type="Proteomes" id="UP000198281">
    <property type="component" value="Unassembled WGS sequence"/>
</dbReference>
<dbReference type="GO" id="GO:0016740">
    <property type="term" value="F:transferase activity"/>
    <property type="evidence" value="ECO:0007669"/>
    <property type="project" value="UniProtKB-KW"/>
</dbReference>
<dbReference type="SUPFAM" id="SSF100950">
    <property type="entry name" value="NagB/RpiA/CoA transferase-like"/>
    <property type="match status" value="1"/>
</dbReference>